<proteinExistence type="inferred from homology"/>
<feature type="domain" description="Pre-rRNA-processing protein Ipi1 N-terminal" evidence="4">
    <location>
        <begin position="149"/>
        <end position="243"/>
    </location>
</feature>
<dbReference type="OrthoDB" id="361362at2759"/>
<comment type="similarity">
    <text evidence="2">Belongs to the IPI1/TEX10 family.</text>
</comment>
<dbReference type="AlphaFoldDB" id="A0A6P3X2E6"/>
<dbReference type="InterPro" id="IPR016024">
    <property type="entry name" value="ARM-type_fold"/>
</dbReference>
<evidence type="ECO:0000313" key="5">
    <source>
        <dbReference type="Proteomes" id="UP000515204"/>
    </source>
</evidence>
<gene>
    <name evidence="6" type="primary">LOC106743287</name>
</gene>
<dbReference type="KEGG" id="dqu:106743287"/>
<evidence type="ECO:0000256" key="3">
    <source>
        <dbReference type="ARBA" id="ARBA00023242"/>
    </source>
</evidence>
<keyword evidence="5" id="KW-1185">Reference proteome</keyword>
<dbReference type="RefSeq" id="XP_014472473.1">
    <property type="nucleotide sequence ID" value="XM_014616987.1"/>
</dbReference>
<dbReference type="GeneID" id="106743287"/>
<comment type="subcellular location">
    <subcellularLocation>
        <location evidence="1">Nucleus</location>
    </subcellularLocation>
</comment>
<accession>A0A6P3X2E6</accession>
<dbReference type="PANTHER" id="PTHR16056">
    <property type="entry name" value="REGULATOR OF MICROTUBULE DYNAMICS PROTEIN"/>
    <property type="match status" value="1"/>
</dbReference>
<dbReference type="SUPFAM" id="SSF48371">
    <property type="entry name" value="ARM repeat"/>
    <property type="match status" value="1"/>
</dbReference>
<name>A0A6P3X2E6_DINQU</name>
<organism evidence="5 6">
    <name type="scientific">Dinoponera quadriceps</name>
    <name type="common">South American ant</name>
    <dbReference type="NCBI Taxonomy" id="609295"/>
    <lineage>
        <taxon>Eukaryota</taxon>
        <taxon>Metazoa</taxon>
        <taxon>Ecdysozoa</taxon>
        <taxon>Arthropoda</taxon>
        <taxon>Hexapoda</taxon>
        <taxon>Insecta</taxon>
        <taxon>Pterygota</taxon>
        <taxon>Neoptera</taxon>
        <taxon>Endopterygota</taxon>
        <taxon>Hymenoptera</taxon>
        <taxon>Apocrita</taxon>
        <taxon>Aculeata</taxon>
        <taxon>Formicoidea</taxon>
        <taxon>Formicidae</taxon>
        <taxon>Ponerinae</taxon>
        <taxon>Ponerini</taxon>
        <taxon>Dinoponera</taxon>
    </lineage>
</organism>
<dbReference type="Gene3D" id="1.25.10.10">
    <property type="entry name" value="Leucine-rich Repeat Variant"/>
    <property type="match status" value="1"/>
</dbReference>
<dbReference type="InterPro" id="IPR011989">
    <property type="entry name" value="ARM-like"/>
</dbReference>
<keyword evidence="3" id="KW-0539">Nucleus</keyword>
<reference evidence="6" key="1">
    <citation type="submission" date="2025-08" db="UniProtKB">
        <authorList>
            <consortium name="RefSeq"/>
        </authorList>
    </citation>
    <scope>IDENTIFICATION</scope>
</reference>
<dbReference type="GO" id="GO:0071339">
    <property type="term" value="C:MLL1 complex"/>
    <property type="evidence" value="ECO:0007669"/>
    <property type="project" value="TreeGrafter"/>
</dbReference>
<dbReference type="InterPro" id="IPR024679">
    <property type="entry name" value="Ipi1_N"/>
</dbReference>
<evidence type="ECO:0000256" key="1">
    <source>
        <dbReference type="ARBA" id="ARBA00004123"/>
    </source>
</evidence>
<sequence>MTFIHNFEVMAKGHKHLKRLKSEKSKVKLKSKTNQLPKNLNVTDTSFTAKKIVIQKQLKHHDDTEILSTRKLNIKELLMRLRHHNVTVRTEALRELKEILLIHPPKTLHSELGSLIRGIASLSLDKEKNVRRNSTSALQLILECISKEQLIPYLDVLTSYLNCAMTHINPHIKEDSLHYLDVLVHNCGNMLMKDSHKILSNFLGMICRLHGDIKRSGQLTTLPNSKSTSVRWRIQVLERLANMFKCILSDEEFDRTMRSSTIKREVRNYVRFIPIFSNSPAKTCEIDFNDDLNLITTTGRALSKIEFIQYVDTLMPLMFDIWLEVCPHEKLENYTEITISSETAALLKSIVRIIQSIIEYIDTLDHDDYDDDQDTKCWFIHKFHESYMKNFLSKFPYNKAGEFANKSRKCQEDYSGMKSSESYLEQNLGLCRIHIWCTSIISHKKFPDCVKKNCLSVIKYLNDNIENWYINDSSVLLQLTKLLRTLFLTASSAWHVNGIDLSRTLQLIVETSSDLPKNELQSDLSIIIGNIILECNLNELRREEAFKKYVATLPSLLLRPSINEATIRMISKIALCFKEWIREELTTKQEAIIENAKKINIIGSQDDQTSRLMILNLFYFIDAELYY</sequence>
<dbReference type="PANTHER" id="PTHR16056:SF2">
    <property type="entry name" value="TESTIS-EXPRESSED PROTEIN 10"/>
    <property type="match status" value="1"/>
</dbReference>
<evidence type="ECO:0000313" key="6">
    <source>
        <dbReference type="RefSeq" id="XP_014472473.1"/>
    </source>
</evidence>
<protein>
    <submittedName>
        <fullName evidence="6">Testis-expressed sequence 10 protein homolog isoform X1</fullName>
    </submittedName>
</protein>
<dbReference type="Pfam" id="PF12333">
    <property type="entry name" value="Ipi1_N"/>
    <property type="match status" value="1"/>
</dbReference>
<evidence type="ECO:0000259" key="4">
    <source>
        <dbReference type="Pfam" id="PF12333"/>
    </source>
</evidence>
<dbReference type="Proteomes" id="UP000515204">
    <property type="component" value="Unplaced"/>
</dbReference>
<evidence type="ECO:0000256" key="2">
    <source>
        <dbReference type="ARBA" id="ARBA00006427"/>
    </source>
</evidence>